<gene>
    <name evidence="2" type="ORF">RJ641_013848</name>
</gene>
<dbReference type="PANTHER" id="PTHR36348:SF1">
    <property type="entry name" value="EXPRESSED PROTEIN"/>
    <property type="match status" value="1"/>
</dbReference>
<reference evidence="2 3" key="1">
    <citation type="submission" date="2023-12" db="EMBL/GenBank/DDBJ databases">
        <title>A high-quality genome assembly for Dillenia turbinata (Dilleniales).</title>
        <authorList>
            <person name="Chanderbali A."/>
        </authorList>
    </citation>
    <scope>NUCLEOTIDE SEQUENCE [LARGE SCALE GENOMIC DNA]</scope>
    <source>
        <strain evidence="2">LSX21</strain>
        <tissue evidence="2">Leaf</tissue>
    </source>
</reference>
<organism evidence="2 3">
    <name type="scientific">Dillenia turbinata</name>
    <dbReference type="NCBI Taxonomy" id="194707"/>
    <lineage>
        <taxon>Eukaryota</taxon>
        <taxon>Viridiplantae</taxon>
        <taxon>Streptophyta</taxon>
        <taxon>Embryophyta</taxon>
        <taxon>Tracheophyta</taxon>
        <taxon>Spermatophyta</taxon>
        <taxon>Magnoliopsida</taxon>
        <taxon>eudicotyledons</taxon>
        <taxon>Gunneridae</taxon>
        <taxon>Pentapetalae</taxon>
        <taxon>Dilleniales</taxon>
        <taxon>Dilleniaceae</taxon>
        <taxon>Dillenia</taxon>
    </lineage>
</organism>
<accession>A0AAN8ZLT1</accession>
<keyword evidence="1" id="KW-0472">Membrane</keyword>
<name>A0AAN8ZLT1_9MAGN</name>
<dbReference type="AlphaFoldDB" id="A0AAN8ZLT1"/>
<evidence type="ECO:0000313" key="3">
    <source>
        <dbReference type="Proteomes" id="UP001370490"/>
    </source>
</evidence>
<keyword evidence="3" id="KW-1185">Reference proteome</keyword>
<comment type="caution">
    <text evidence="2">The sequence shown here is derived from an EMBL/GenBank/DDBJ whole genome shotgun (WGS) entry which is preliminary data.</text>
</comment>
<dbReference type="Proteomes" id="UP001370490">
    <property type="component" value="Unassembled WGS sequence"/>
</dbReference>
<evidence type="ECO:0000256" key="1">
    <source>
        <dbReference type="SAM" id="Phobius"/>
    </source>
</evidence>
<dbReference type="PANTHER" id="PTHR36348">
    <property type="entry name" value="EXPRESSED PROTEIN"/>
    <property type="match status" value="1"/>
</dbReference>
<sequence length="215" mass="24894">MMHLDLINRRTLIFAVNEDAEKLFKQTVEVDRLIDSLRDASADEASVLHLFLDLELLYFKLLYSETSVLCLQKDYEELASSVMSIVDRIVHKTNEKIESATDVLKEILIPIVDEGNEISWPPRDPNALTLMENLEYKFFVLPLYYQVSVTVSHDQWEIIQREKEGQLDEGFLSEVNAQLWQVCFAVLFINVCTCICFLCNRYDVHIAAFACYLKA</sequence>
<proteinExistence type="predicted"/>
<feature type="transmembrane region" description="Helical" evidence="1">
    <location>
        <begin position="179"/>
        <end position="199"/>
    </location>
</feature>
<evidence type="ECO:0000313" key="2">
    <source>
        <dbReference type="EMBL" id="KAK6946304.1"/>
    </source>
</evidence>
<dbReference type="EMBL" id="JBAMMX010000002">
    <property type="protein sequence ID" value="KAK6946304.1"/>
    <property type="molecule type" value="Genomic_DNA"/>
</dbReference>
<keyword evidence="1" id="KW-0812">Transmembrane</keyword>
<protein>
    <submittedName>
        <fullName evidence="2">Uncharacterized protein</fullName>
    </submittedName>
</protein>
<keyword evidence="1" id="KW-1133">Transmembrane helix</keyword>